<gene>
    <name evidence="7" type="ORF">CTDIVETGP_1912</name>
</gene>
<dbReference type="InterPro" id="IPR014227">
    <property type="entry name" value="YtvI-like"/>
</dbReference>
<dbReference type="RefSeq" id="WP_017752012.1">
    <property type="nucleotide sequence ID" value="NZ_CBXI010000034.1"/>
</dbReference>
<feature type="transmembrane region" description="Helical" evidence="6">
    <location>
        <begin position="214"/>
        <end position="239"/>
    </location>
</feature>
<dbReference type="OrthoDB" id="9774361at2"/>
<sequence length="351" mass="39564">MDSLIEKVNKLILFFIIYTGAFIIFFGTLHYTLPFVLALVCALILKRPTVYISKKLNIKPSVASLITTIIFFAIIIIGLVFGIVHLTQETIQFGKNTQTYISQNSNNILNSFYKLQKYYNNLDPNIINAINKNFTSSITKLSNVAVSISGKFVSYIINLVATIPYILMVILFTLLSTYFFTKDMLTVKNKLITILPENKANKLFSIYTETKKMLLTYIISYMIIISITFVETLVVFMIFKIKYALILSLVCAIADLLPILGIGTIYIPLALIYFFIFKNYLVALGLVIAYVVVSIIRQIIEPKLVSSSLGLNPVAVLASLFIGLKAYGIIGVLFCIFLVMFYNILKKSEIL</sequence>
<keyword evidence="3 6" id="KW-0812">Transmembrane</keyword>
<dbReference type="InterPro" id="IPR002549">
    <property type="entry name" value="AI-2E-like"/>
</dbReference>
<dbReference type="PANTHER" id="PTHR21716">
    <property type="entry name" value="TRANSMEMBRANE PROTEIN"/>
    <property type="match status" value="1"/>
</dbReference>
<keyword evidence="8" id="KW-1185">Reference proteome</keyword>
<reference evidence="7 8" key="1">
    <citation type="journal article" date="2015" name="Genome Announc.">
        <title>Draft Genome Sequence of Clostridium tyrobutyricum Strain DIVETGP, Isolated from Cow's Milk for Grana Padano Production.</title>
        <authorList>
            <person name="Soggiu A."/>
            <person name="Piras C."/>
            <person name="Gaiarsa S."/>
            <person name="Sassera D."/>
            <person name="Roncada P."/>
            <person name="Bendixen E."/>
            <person name="Brasca M."/>
            <person name="Bonizzi L."/>
        </authorList>
    </citation>
    <scope>NUCLEOTIDE SEQUENCE [LARGE SCALE GENOMIC DNA]</scope>
    <source>
        <strain evidence="7 8">DIVETGP</strain>
    </source>
</reference>
<organism evidence="7 8">
    <name type="scientific">Clostridium tyrobutyricum DIVETGP</name>
    <dbReference type="NCBI Taxonomy" id="1408889"/>
    <lineage>
        <taxon>Bacteria</taxon>
        <taxon>Bacillati</taxon>
        <taxon>Bacillota</taxon>
        <taxon>Clostridia</taxon>
        <taxon>Eubacteriales</taxon>
        <taxon>Clostridiaceae</taxon>
        <taxon>Clostridium</taxon>
    </lineage>
</organism>
<keyword evidence="4 6" id="KW-1133">Transmembrane helix</keyword>
<feature type="transmembrane region" description="Helical" evidence="6">
    <location>
        <begin position="320"/>
        <end position="345"/>
    </location>
</feature>
<protein>
    <submittedName>
        <fullName evidence="7">Conserved membrane protein</fullName>
    </submittedName>
</protein>
<evidence type="ECO:0000256" key="5">
    <source>
        <dbReference type="ARBA" id="ARBA00023136"/>
    </source>
</evidence>
<evidence type="ECO:0000256" key="6">
    <source>
        <dbReference type="SAM" id="Phobius"/>
    </source>
</evidence>
<evidence type="ECO:0000313" key="7">
    <source>
        <dbReference type="EMBL" id="CDL91842.1"/>
    </source>
</evidence>
<dbReference type="GeneID" id="29420397"/>
<comment type="caution">
    <text evidence="7">The sequence shown here is derived from an EMBL/GenBank/DDBJ whole genome shotgun (WGS) entry which is preliminary data.</text>
</comment>
<proteinExistence type="inferred from homology"/>
<comment type="similarity">
    <text evidence="2">Belongs to the autoinducer-2 exporter (AI-2E) (TC 2.A.86) family.</text>
</comment>
<dbReference type="GO" id="GO:0055085">
    <property type="term" value="P:transmembrane transport"/>
    <property type="evidence" value="ECO:0007669"/>
    <property type="project" value="TreeGrafter"/>
</dbReference>
<feature type="transmembrane region" description="Helical" evidence="6">
    <location>
        <begin position="152"/>
        <end position="180"/>
    </location>
</feature>
<evidence type="ECO:0000256" key="1">
    <source>
        <dbReference type="ARBA" id="ARBA00004141"/>
    </source>
</evidence>
<evidence type="ECO:0000313" key="8">
    <source>
        <dbReference type="Proteomes" id="UP000019482"/>
    </source>
</evidence>
<keyword evidence="5 6" id="KW-0472">Membrane</keyword>
<feature type="transmembrane region" description="Helical" evidence="6">
    <location>
        <begin position="280"/>
        <end position="300"/>
    </location>
</feature>
<dbReference type="NCBIfam" id="TIGR02872">
    <property type="entry name" value="spore_ytvI"/>
    <property type="match status" value="1"/>
</dbReference>
<evidence type="ECO:0000256" key="2">
    <source>
        <dbReference type="ARBA" id="ARBA00009773"/>
    </source>
</evidence>
<comment type="subcellular location">
    <subcellularLocation>
        <location evidence="1">Membrane</location>
        <topology evidence="1">Multi-pass membrane protein</topology>
    </subcellularLocation>
</comment>
<dbReference type="PANTHER" id="PTHR21716:SF68">
    <property type="entry name" value="TRANSPORT PROTEIN YTVI-RELATED"/>
    <property type="match status" value="1"/>
</dbReference>
<dbReference type="Proteomes" id="UP000019482">
    <property type="component" value="Unassembled WGS sequence"/>
</dbReference>
<feature type="transmembrane region" description="Helical" evidence="6">
    <location>
        <begin position="12"/>
        <end position="45"/>
    </location>
</feature>
<name>W6NIF1_CLOTY</name>
<feature type="transmembrane region" description="Helical" evidence="6">
    <location>
        <begin position="245"/>
        <end position="273"/>
    </location>
</feature>
<feature type="transmembrane region" description="Helical" evidence="6">
    <location>
        <begin position="65"/>
        <end position="86"/>
    </location>
</feature>
<evidence type="ECO:0000256" key="3">
    <source>
        <dbReference type="ARBA" id="ARBA00022692"/>
    </source>
</evidence>
<dbReference type="AlphaFoldDB" id="W6NIF1"/>
<accession>W6NIF1</accession>
<dbReference type="EMBL" id="CBXI010000034">
    <property type="protein sequence ID" value="CDL91842.1"/>
    <property type="molecule type" value="Genomic_DNA"/>
</dbReference>
<dbReference type="GO" id="GO:0016020">
    <property type="term" value="C:membrane"/>
    <property type="evidence" value="ECO:0007669"/>
    <property type="project" value="UniProtKB-SubCell"/>
</dbReference>
<dbReference type="Pfam" id="PF01594">
    <property type="entry name" value="AI-2E_transport"/>
    <property type="match status" value="1"/>
</dbReference>
<evidence type="ECO:0000256" key="4">
    <source>
        <dbReference type="ARBA" id="ARBA00022989"/>
    </source>
</evidence>